<proteinExistence type="predicted"/>
<evidence type="ECO:0000259" key="3">
    <source>
        <dbReference type="Pfam" id="PF12969"/>
    </source>
</evidence>
<dbReference type="Pfam" id="PF12969">
    <property type="entry name" value="DUF3857"/>
    <property type="match status" value="1"/>
</dbReference>
<dbReference type="InterPro" id="IPR011990">
    <property type="entry name" value="TPR-like_helical_dom_sf"/>
</dbReference>
<dbReference type="InterPro" id="IPR038765">
    <property type="entry name" value="Papain-like_cys_pep_sf"/>
</dbReference>
<dbReference type="Gene3D" id="3.10.620.30">
    <property type="match status" value="1"/>
</dbReference>
<name>A0A851G9F9_9BACT</name>
<feature type="domain" description="DUF3857" evidence="3">
    <location>
        <begin position="83"/>
        <end position="246"/>
    </location>
</feature>
<dbReference type="SUPFAM" id="SSF54001">
    <property type="entry name" value="Cysteine proteinases"/>
    <property type="match status" value="1"/>
</dbReference>
<feature type="domain" description="Transglutaminase-like" evidence="2">
    <location>
        <begin position="295"/>
        <end position="413"/>
    </location>
</feature>
<evidence type="ECO:0000256" key="1">
    <source>
        <dbReference type="SAM" id="SignalP"/>
    </source>
</evidence>
<keyword evidence="1" id="KW-0732">Signal</keyword>
<keyword evidence="5" id="KW-1185">Reference proteome</keyword>
<evidence type="ECO:0000259" key="2">
    <source>
        <dbReference type="Pfam" id="PF01841"/>
    </source>
</evidence>
<dbReference type="Proteomes" id="UP000557872">
    <property type="component" value="Unassembled WGS sequence"/>
</dbReference>
<dbReference type="InterPro" id="IPR002931">
    <property type="entry name" value="Transglutaminase-like"/>
</dbReference>
<dbReference type="SMART" id="SM00028">
    <property type="entry name" value="TPR"/>
    <property type="match status" value="5"/>
</dbReference>
<dbReference type="EMBL" id="JACBAZ010000001">
    <property type="protein sequence ID" value="NWK54243.1"/>
    <property type="molecule type" value="Genomic_DNA"/>
</dbReference>
<dbReference type="Pfam" id="PF01841">
    <property type="entry name" value="Transglut_core"/>
    <property type="match status" value="1"/>
</dbReference>
<feature type="signal peptide" evidence="1">
    <location>
        <begin position="1"/>
        <end position="23"/>
    </location>
</feature>
<gene>
    <name evidence="4" type="ORF">HW115_01365</name>
</gene>
<feature type="chain" id="PRO_5032421826" evidence="1">
    <location>
        <begin position="24"/>
        <end position="2048"/>
    </location>
</feature>
<dbReference type="Gene3D" id="2.60.40.3140">
    <property type="match status" value="1"/>
</dbReference>
<reference evidence="4 5" key="1">
    <citation type="submission" date="2020-07" db="EMBL/GenBank/DDBJ databases">
        <title>Roseicoccus Jingziensis gen. nov., sp. nov., isolated from coastal seawater.</title>
        <authorList>
            <person name="Feng X."/>
        </authorList>
    </citation>
    <scope>NUCLEOTIDE SEQUENCE [LARGE SCALE GENOMIC DNA]</scope>
    <source>
        <strain evidence="4 5">N1E253</strain>
    </source>
</reference>
<organism evidence="4 5">
    <name type="scientific">Oceaniferula marina</name>
    <dbReference type="NCBI Taxonomy" id="2748318"/>
    <lineage>
        <taxon>Bacteria</taxon>
        <taxon>Pseudomonadati</taxon>
        <taxon>Verrucomicrobiota</taxon>
        <taxon>Verrucomicrobiia</taxon>
        <taxon>Verrucomicrobiales</taxon>
        <taxon>Verrucomicrobiaceae</taxon>
        <taxon>Oceaniferula</taxon>
    </lineage>
</organism>
<accession>A0A851G9F9</accession>
<sequence>MKSLMHYRLLCLCWFLLALPAFGENESLSRTLPKALPQDILTRLTPLQNVLDNSKGISNSEDSGVILLKERYVWGDRSGRRFKIHHLVYKALTEQGSKYLEKDNFRYDEQLTKIHLLQARTVLPDGTIKKVADNAAFLQRGRDSGSSQTYHSDRELVIIYPDIKVGSITESIVIYEDVSPRIEGEFMTGFSFHSGWPTERSISTVDLPDDLGKRLRLHHIGAGVPQLKKSSSTKGRTRWVWEQRKVESSDYEPQRAPSFQAGPAVRTSTLPNWDAVARWYQGLLEPRAKLSPELKALAKQWTKSNQTRKHTINALYQRVANDVRYTGLEFGLSGLQPYDCNDVWKNQYGDCKDKSNLLCALLRHCGVTAYLALVETEHRGITHQQLPTYQAFNHAIVAIPPETENGEWLYCDPTIRYGKPGLLSPSSSNRNTLVVQPDRAVWKMTPTSSAGSLTYDFNLKLNTTGQLEGWMTLSAEGYYSISTGESYHGRERDSVLYQLNQLIQPFFAGALVADYVIPSPEDKQFKEPVVVKAYFTCPAIQPDQKGRIHLSFPSSSGLISNYGTNPTRQTDFYQWPDQINVTANIKVPEGYSIQSAPPSFEASTPYFKAEAKWNDLHSSQTCQAIMRLHVLGDFIPATKIAPVQQASRALNAWLEKSALIHHGDVTPALEREDSKAIEMTLMPTGEGQLDLLDRRYPLGGSKEMRESALKKVIQWFPGDANTVFIARSRMAYLNYCHDELQKAEEIYSKLLSRAANGVDIDERLLAKYLYAMVKYELDEKEQAIGILVELASDDRINDYRKGWTHTLLADYLYENKKRMDAAAEHAKLALTIENEHQPRAMQRLFLCYCHQQMSEQAAKLLLDWASTHADQAEDTFKELESKLFELPISPLMKNAHLAIQQSLKTQAKDGVTASNQKDIQAMLETLAGNLRCKMESRESNGEIRKELLALFDQINPNYLKSRQATAIHASASKLEAQLNDLYNEDNDQWLKVAGKYFRSCEPNGQFTHYLWQFLAMVQWKEHQSSVPENCGMYGSLAKLSEKIPHHDDNYWECQFLIASHYESMNQWESAVQIYKKMSNDPQFNSEYGHACWHRMGKAYEGLGMWGESRECHLKFVKERKEFESVCSHICRAGLVSLKSGNRQQAIDDWKLLQDVPRSTWAESENADAIHMAIHMANTPEESFEYWDDMDQWWREVYLEELKRHDLQPESNTVLYSSDQASNVEAAVKLASSNKNWSEMLESIHPVFDVMRFLPCYFEGLYATVYNGANRFSTSDKKRCYRLLAKAAGAINVGKPEVTEIANRVECALLYDVGEHQRAHLKSRLFLKKAAKASPEHLERLTWLYLITSHATGKDLKDSIAKGLKIWNQGPEYMSYHRFALALSNVMTSNRQPKDAIEVLKKASKTKSPDDEFYQQIQKRLQSHSKQSRTADSFQKKVSEWVSKHKPAWYGHLPPYKLDDELKLELEGLLQLGITEKHRLMHIKSLMLAAQSDQIPLAERHQAFIEAVILVSEDAPTWKQHQEIITDALGLDAVPDLVNRNIIWRAFVRASYEGHPSIQSGYREHPAYQLINESTRKAWGRDLVKLCKVRASEAAEEVESLLRKLGRRNIDGNDIIQIEFLFTLLLGWGELEKAQEIYDESEAWEFVGNHNQRQLEIRLKMLRGLKIATPRNEVHQQLVKHFSKALKLKAAEQPKGWQEWITPEKDAGYSTSQRHAIMAQRIIKKQQLDVSDLSIWFLKPGFWAEHDGKVEPERLRVALKTVLDSRLTEKDKSFAIIGLIHYGMTIPQALPVIENELANWVRLNLGKGSNAATACLTLARHAVGHALPKGEPSEDLINLGQDGSTLRKLGRSSYLSLLLRSSDQKKLSVFLDYLPSSALLEDELLFRYYSSLRLLGDDALLKLLDPYIAELIEKQVMDAWRAPEVESFIRTCRFAIEAKHQDLLTEVWMHHVISSLHSEDKPMAKLMLAVVNQQWGEVLDLTESTLKDERNAENQACLHYYRAQALLEQGRLEEAKQSLGKASAINPISSAYSYMATLQCSSLHANTTP</sequence>
<evidence type="ECO:0000313" key="5">
    <source>
        <dbReference type="Proteomes" id="UP000557872"/>
    </source>
</evidence>
<dbReference type="InterPro" id="IPR019734">
    <property type="entry name" value="TPR_rpt"/>
</dbReference>
<dbReference type="SUPFAM" id="SSF48452">
    <property type="entry name" value="TPR-like"/>
    <property type="match status" value="1"/>
</dbReference>
<dbReference type="InterPro" id="IPR024618">
    <property type="entry name" value="DUF3857"/>
</dbReference>
<comment type="caution">
    <text evidence="4">The sequence shown here is derived from an EMBL/GenBank/DDBJ whole genome shotgun (WGS) entry which is preliminary data.</text>
</comment>
<dbReference type="Gene3D" id="1.25.40.10">
    <property type="entry name" value="Tetratricopeptide repeat domain"/>
    <property type="match status" value="2"/>
</dbReference>
<protein>
    <submittedName>
        <fullName evidence="4">DUF3857 and transglutaminase domain-containing protein</fullName>
    </submittedName>
</protein>
<evidence type="ECO:0000313" key="4">
    <source>
        <dbReference type="EMBL" id="NWK54243.1"/>
    </source>
</evidence>